<protein>
    <submittedName>
        <fullName evidence="1">Uncharacterized protein</fullName>
    </submittedName>
</protein>
<proteinExistence type="predicted"/>
<dbReference type="EMBL" id="BAABQM010000002">
    <property type="protein sequence ID" value="GAA5414609.1"/>
    <property type="molecule type" value="Genomic_DNA"/>
</dbReference>
<sequence length="69" mass="7715">MANKKISWITKMLAVKINKNQPKELANLSETKKVPITPITMKLMPVNPRAMKITHASLMIVINGAKMLT</sequence>
<evidence type="ECO:0000313" key="1">
    <source>
        <dbReference type="EMBL" id="GAA5414609.1"/>
    </source>
</evidence>
<accession>A0ABP9UAW1</accession>
<evidence type="ECO:0000313" key="2">
    <source>
        <dbReference type="Proteomes" id="UP001449582"/>
    </source>
</evidence>
<dbReference type="Proteomes" id="UP001449582">
    <property type="component" value="Unassembled WGS sequence"/>
</dbReference>
<gene>
    <name evidence="1" type="ORF">UREOM_3200</name>
</gene>
<comment type="caution">
    <text evidence="1">The sequence shown here is derived from an EMBL/GenBank/DDBJ whole genome shotgun (WGS) entry which is preliminary data.</text>
</comment>
<name>A0ABP9UAW1_9BACT</name>
<organism evidence="1 2">
    <name type="scientific">Ureaplasma ceti</name>
    <dbReference type="NCBI Taxonomy" id="3119530"/>
    <lineage>
        <taxon>Bacteria</taxon>
        <taxon>Bacillati</taxon>
        <taxon>Mycoplasmatota</taxon>
        <taxon>Mycoplasmoidales</taxon>
        <taxon>Mycoplasmoidaceae</taxon>
        <taxon>Ureaplasma</taxon>
    </lineage>
</organism>
<keyword evidence="2" id="KW-1185">Reference proteome</keyword>
<reference evidence="1" key="1">
    <citation type="submission" date="2024-02" db="EMBL/GenBank/DDBJ databases">
        <title>Draft genome sequence of new strains in genus Ureaplasma.</title>
        <authorList>
            <person name="Nakajima Y."/>
            <person name="Segawa T."/>
        </authorList>
    </citation>
    <scope>NUCLEOTIDE SEQUENCE [LARGE SCALE GENOMIC DNA]</scope>
    <source>
        <strain evidence="1">OM1</strain>
    </source>
</reference>